<feature type="non-terminal residue" evidence="1">
    <location>
        <position position="1"/>
    </location>
</feature>
<dbReference type="EMBL" id="CAJVQC010087947">
    <property type="protein sequence ID" value="CAG8823742.1"/>
    <property type="molecule type" value="Genomic_DNA"/>
</dbReference>
<sequence length="63" mass="7343">SDLVINKENYDGELAREHEEWTEQEISKGNHHLYVSDYANEVSKDEFFSERSGRSLTAYGLTF</sequence>
<protein>
    <submittedName>
        <fullName evidence="1">19773_t:CDS:1</fullName>
    </submittedName>
</protein>
<gene>
    <name evidence="1" type="ORF">RPERSI_LOCUS26088</name>
</gene>
<comment type="caution">
    <text evidence="1">The sequence shown here is derived from an EMBL/GenBank/DDBJ whole genome shotgun (WGS) entry which is preliminary data.</text>
</comment>
<keyword evidence="2" id="KW-1185">Reference proteome</keyword>
<dbReference type="Proteomes" id="UP000789920">
    <property type="component" value="Unassembled WGS sequence"/>
</dbReference>
<reference evidence="1" key="1">
    <citation type="submission" date="2021-06" db="EMBL/GenBank/DDBJ databases">
        <authorList>
            <person name="Kallberg Y."/>
            <person name="Tangrot J."/>
            <person name="Rosling A."/>
        </authorList>
    </citation>
    <scope>NUCLEOTIDE SEQUENCE</scope>
    <source>
        <strain evidence="1">MA461A</strain>
    </source>
</reference>
<organism evidence="1 2">
    <name type="scientific">Racocetra persica</name>
    <dbReference type="NCBI Taxonomy" id="160502"/>
    <lineage>
        <taxon>Eukaryota</taxon>
        <taxon>Fungi</taxon>
        <taxon>Fungi incertae sedis</taxon>
        <taxon>Mucoromycota</taxon>
        <taxon>Glomeromycotina</taxon>
        <taxon>Glomeromycetes</taxon>
        <taxon>Diversisporales</taxon>
        <taxon>Gigasporaceae</taxon>
        <taxon>Racocetra</taxon>
    </lineage>
</organism>
<accession>A0ACA9S2H3</accession>
<proteinExistence type="predicted"/>
<evidence type="ECO:0000313" key="1">
    <source>
        <dbReference type="EMBL" id="CAG8823742.1"/>
    </source>
</evidence>
<evidence type="ECO:0000313" key="2">
    <source>
        <dbReference type="Proteomes" id="UP000789920"/>
    </source>
</evidence>
<name>A0ACA9S2H3_9GLOM</name>